<evidence type="ECO:0000313" key="2">
    <source>
        <dbReference type="Proteomes" id="UP000319557"/>
    </source>
</evidence>
<dbReference type="EMBL" id="CP036261">
    <property type="protein sequence ID" value="QDS88529.1"/>
    <property type="molecule type" value="Genomic_DNA"/>
</dbReference>
<sequence>MLGRILKVADGRSRATVGGLRKPLGDSATEAWATKCSRAVTWWFVVGLYTVKPYAVLVTNL</sequence>
<proteinExistence type="predicted"/>
<name>A0A517M138_9BACT</name>
<dbReference type="AlphaFoldDB" id="A0A517M138"/>
<reference evidence="1 2" key="1">
    <citation type="submission" date="2019-02" db="EMBL/GenBank/DDBJ databases">
        <title>Deep-cultivation of Planctomycetes and their phenomic and genomic characterization uncovers novel biology.</title>
        <authorList>
            <person name="Wiegand S."/>
            <person name="Jogler M."/>
            <person name="Boedeker C."/>
            <person name="Pinto D."/>
            <person name="Vollmers J."/>
            <person name="Rivas-Marin E."/>
            <person name="Kohn T."/>
            <person name="Peeters S.H."/>
            <person name="Heuer A."/>
            <person name="Rast P."/>
            <person name="Oberbeckmann S."/>
            <person name="Bunk B."/>
            <person name="Jeske O."/>
            <person name="Meyerdierks A."/>
            <person name="Storesund J.E."/>
            <person name="Kallscheuer N."/>
            <person name="Luecker S."/>
            <person name="Lage O.M."/>
            <person name="Pohl T."/>
            <person name="Merkel B.J."/>
            <person name="Hornburger P."/>
            <person name="Mueller R.-W."/>
            <person name="Bruemmer F."/>
            <person name="Labrenz M."/>
            <person name="Spormann A.M."/>
            <person name="Op den Camp H."/>
            <person name="Overmann J."/>
            <person name="Amann R."/>
            <person name="Jetten M.S.M."/>
            <person name="Mascher T."/>
            <person name="Medema M.H."/>
            <person name="Devos D.P."/>
            <person name="Kaster A.-K."/>
            <person name="Ovreas L."/>
            <person name="Rohde M."/>
            <person name="Galperin M.Y."/>
            <person name="Jogler C."/>
        </authorList>
    </citation>
    <scope>NUCLEOTIDE SEQUENCE [LARGE SCALE GENOMIC DNA]</scope>
    <source>
        <strain evidence="1 2">EC9</strain>
    </source>
</reference>
<evidence type="ECO:0000313" key="1">
    <source>
        <dbReference type="EMBL" id="QDS88529.1"/>
    </source>
</evidence>
<dbReference type="KEGG" id="ruv:EC9_27200"/>
<gene>
    <name evidence="1" type="ORF">EC9_27200</name>
</gene>
<dbReference type="Proteomes" id="UP000319557">
    <property type="component" value="Chromosome"/>
</dbReference>
<keyword evidence="2" id="KW-1185">Reference proteome</keyword>
<protein>
    <submittedName>
        <fullName evidence="1">Uncharacterized protein</fullName>
    </submittedName>
</protein>
<organism evidence="1 2">
    <name type="scientific">Rosistilla ulvae</name>
    <dbReference type="NCBI Taxonomy" id="1930277"/>
    <lineage>
        <taxon>Bacteria</taxon>
        <taxon>Pseudomonadati</taxon>
        <taxon>Planctomycetota</taxon>
        <taxon>Planctomycetia</taxon>
        <taxon>Pirellulales</taxon>
        <taxon>Pirellulaceae</taxon>
        <taxon>Rosistilla</taxon>
    </lineage>
</organism>
<accession>A0A517M138</accession>